<comment type="caution">
    <text evidence="7">The sequence shown here is derived from an EMBL/GenBank/DDBJ whole genome shotgun (WGS) entry which is preliminary data.</text>
</comment>
<dbReference type="SUPFAM" id="SSF51905">
    <property type="entry name" value="FAD/NAD(P)-binding domain"/>
    <property type="match status" value="2"/>
</dbReference>
<reference evidence="7 8" key="1">
    <citation type="journal article" date="2024" name="Appl. Microbiol. Biotechnol.">
        <title>Biosynthetic gene clusters with biotechnological applications in novel Antarctic isolates from Actinomycetota.</title>
        <authorList>
            <person name="Bruna P."/>
            <person name="Nunez-Montero K."/>
            <person name="Contreras M.J."/>
            <person name="Leal K."/>
            <person name="Garcia M."/>
            <person name="Abanto M."/>
            <person name="Barrientos L."/>
        </authorList>
    </citation>
    <scope>NUCLEOTIDE SEQUENCE [LARGE SCALE GENOMIC DNA]</scope>
    <source>
        <strain evidence="7 8">Se16.17</strain>
    </source>
</reference>
<dbReference type="EMBL" id="JBBMFV010000004">
    <property type="protein sequence ID" value="MEO3943301.1"/>
    <property type="molecule type" value="Genomic_DNA"/>
</dbReference>
<dbReference type="Pfam" id="PF07992">
    <property type="entry name" value="Pyr_redox_2"/>
    <property type="match status" value="1"/>
</dbReference>
<keyword evidence="8" id="KW-1185">Reference proteome</keyword>
<evidence type="ECO:0000313" key="7">
    <source>
        <dbReference type="EMBL" id="MEO3943301.1"/>
    </source>
</evidence>
<evidence type="ECO:0000313" key="8">
    <source>
        <dbReference type="Proteomes" id="UP001448614"/>
    </source>
</evidence>
<dbReference type="InterPro" id="IPR023753">
    <property type="entry name" value="FAD/NAD-binding_dom"/>
</dbReference>
<organism evidence="7 8">
    <name type="scientific">Paenarthrobacter nicotinovorans</name>
    <name type="common">Arthrobacter nicotinovorans</name>
    <dbReference type="NCBI Taxonomy" id="29320"/>
    <lineage>
        <taxon>Bacteria</taxon>
        <taxon>Bacillati</taxon>
        <taxon>Actinomycetota</taxon>
        <taxon>Actinomycetes</taxon>
        <taxon>Micrococcales</taxon>
        <taxon>Micrococcaceae</taxon>
        <taxon>Paenarthrobacter</taxon>
    </lineage>
</organism>
<evidence type="ECO:0000256" key="3">
    <source>
        <dbReference type="ARBA" id="ARBA00022827"/>
    </source>
</evidence>
<sequence length="424" mass="45833">MIQLTLEKTGSTGMLHKTTDIAIIGGSTAALRAAEAASRRAPGLKVTVISSEEHLPYELPPLSKIPLSDEVDIESLIYPSARALQEQGVDFQLGQSATALDPHRRVVSTHHGDLTYRAAVIATGCEPIMPPVFRGERDVFVLRRFEDSVALRRSLTDAGRSVAIVGAGFIGGEFASTLTSAGRAVSLIDLAEHPLIRFGEAISTVYEDLHHINGVDTFFGVGATGTVERDGRRFLILSDGREVAADVIVVGVGVRPAVSWLASSGIELENGILTDRYLQSCQGVFAAGDAVRWPNGRFDATMRIEHWTTAAEQGRAAGLNAVSFVEKAPLTPFVSVPFFWSDQHGQRVQWAGYQTAGQPVLSSRSDDGSMFFFREGDFVSGVLAFERRQEFVQLRAKLRRPVAWGELPDLVAGLEPVIATVPVP</sequence>
<evidence type="ECO:0000256" key="2">
    <source>
        <dbReference type="ARBA" id="ARBA00022630"/>
    </source>
</evidence>
<accession>A0ABV0GX82</accession>
<protein>
    <submittedName>
        <fullName evidence="7">FAD-dependent oxidoreductase</fullName>
    </submittedName>
</protein>
<evidence type="ECO:0000256" key="1">
    <source>
        <dbReference type="ARBA" id="ARBA00001974"/>
    </source>
</evidence>
<dbReference type="InterPro" id="IPR016156">
    <property type="entry name" value="FAD/NAD-linked_Rdtase_dimer_sf"/>
</dbReference>
<dbReference type="InterPro" id="IPR028202">
    <property type="entry name" value="Reductase_C"/>
</dbReference>
<dbReference type="PRINTS" id="PR00368">
    <property type="entry name" value="FADPNR"/>
</dbReference>
<dbReference type="Pfam" id="PF14759">
    <property type="entry name" value="Reductase_C"/>
    <property type="match status" value="1"/>
</dbReference>
<dbReference type="RefSeq" id="WP_209320058.1">
    <property type="nucleotide sequence ID" value="NZ_JBBMFV010000004.1"/>
</dbReference>
<gene>
    <name evidence="7" type="ORF">V3C41_19695</name>
</gene>
<feature type="domain" description="FAD/NAD(P)-binding" evidence="5">
    <location>
        <begin position="20"/>
        <end position="314"/>
    </location>
</feature>
<dbReference type="PANTHER" id="PTHR43557">
    <property type="entry name" value="APOPTOSIS-INDUCING FACTOR 1"/>
    <property type="match status" value="1"/>
</dbReference>
<evidence type="ECO:0000259" key="6">
    <source>
        <dbReference type="Pfam" id="PF14759"/>
    </source>
</evidence>
<dbReference type="Gene3D" id="3.30.390.30">
    <property type="match status" value="1"/>
</dbReference>
<dbReference type="PANTHER" id="PTHR43557:SF2">
    <property type="entry name" value="RIESKE DOMAIN-CONTAINING PROTEIN-RELATED"/>
    <property type="match status" value="1"/>
</dbReference>
<feature type="domain" description="Reductase C-terminal" evidence="6">
    <location>
        <begin position="338"/>
        <end position="398"/>
    </location>
</feature>
<evidence type="ECO:0000259" key="5">
    <source>
        <dbReference type="Pfam" id="PF07992"/>
    </source>
</evidence>
<dbReference type="InterPro" id="IPR036188">
    <property type="entry name" value="FAD/NAD-bd_sf"/>
</dbReference>
<keyword evidence="2" id="KW-0285">Flavoprotein</keyword>
<dbReference type="SUPFAM" id="SSF55424">
    <property type="entry name" value="FAD/NAD-linked reductases, dimerisation (C-terminal) domain"/>
    <property type="match status" value="1"/>
</dbReference>
<keyword evidence="3" id="KW-0274">FAD</keyword>
<dbReference type="Proteomes" id="UP001448614">
    <property type="component" value="Unassembled WGS sequence"/>
</dbReference>
<dbReference type="InterPro" id="IPR050446">
    <property type="entry name" value="FAD-oxidoreductase/Apoptosis"/>
</dbReference>
<dbReference type="PRINTS" id="PR00411">
    <property type="entry name" value="PNDRDTASEI"/>
</dbReference>
<keyword evidence="4" id="KW-0560">Oxidoreductase</keyword>
<evidence type="ECO:0000256" key="4">
    <source>
        <dbReference type="ARBA" id="ARBA00023002"/>
    </source>
</evidence>
<comment type="cofactor">
    <cofactor evidence="1">
        <name>FAD</name>
        <dbReference type="ChEBI" id="CHEBI:57692"/>
    </cofactor>
</comment>
<name>A0ABV0GX82_PAENI</name>
<dbReference type="Gene3D" id="3.50.50.60">
    <property type="entry name" value="FAD/NAD(P)-binding domain"/>
    <property type="match status" value="2"/>
</dbReference>
<proteinExistence type="predicted"/>